<feature type="compositionally biased region" description="Polar residues" evidence="1">
    <location>
        <begin position="22"/>
        <end position="33"/>
    </location>
</feature>
<protein>
    <submittedName>
        <fullName evidence="2">Uncharacterized protein</fullName>
    </submittedName>
</protein>
<accession>A0AAN9SXQ8</accession>
<sequence length="82" mass="9001">MTHTEMSGSAVVPHQAQESDDTNLTGATNQASKTHIEVSKILGPKATRNKPSGAKQNHAQSRKDNLRPRKNSHTLAKQRLYV</sequence>
<keyword evidence="3" id="KW-1185">Reference proteome</keyword>
<gene>
    <name evidence="2" type="ORF">VNO78_08815</name>
</gene>
<proteinExistence type="predicted"/>
<dbReference type="AlphaFoldDB" id="A0AAN9SXQ8"/>
<reference evidence="2 3" key="1">
    <citation type="submission" date="2024-01" db="EMBL/GenBank/DDBJ databases">
        <title>The genomes of 5 underutilized Papilionoideae crops provide insights into root nodulation and disease resistanc.</title>
        <authorList>
            <person name="Jiang F."/>
        </authorList>
    </citation>
    <scope>NUCLEOTIDE SEQUENCE [LARGE SCALE GENOMIC DNA]</scope>
    <source>
        <strain evidence="2">DUOXIRENSHENG_FW03</strain>
        <tissue evidence="2">Leaves</tissue>
    </source>
</reference>
<comment type="caution">
    <text evidence="2">The sequence shown here is derived from an EMBL/GenBank/DDBJ whole genome shotgun (WGS) entry which is preliminary data.</text>
</comment>
<feature type="region of interest" description="Disordered" evidence="1">
    <location>
        <begin position="1"/>
        <end position="82"/>
    </location>
</feature>
<dbReference type="Proteomes" id="UP001386955">
    <property type="component" value="Unassembled WGS sequence"/>
</dbReference>
<evidence type="ECO:0000313" key="2">
    <source>
        <dbReference type="EMBL" id="KAK7407146.1"/>
    </source>
</evidence>
<evidence type="ECO:0000313" key="3">
    <source>
        <dbReference type="Proteomes" id="UP001386955"/>
    </source>
</evidence>
<name>A0AAN9SXQ8_PSOTE</name>
<evidence type="ECO:0000256" key="1">
    <source>
        <dbReference type="SAM" id="MobiDB-lite"/>
    </source>
</evidence>
<dbReference type="EMBL" id="JAYMYS010000002">
    <property type="protein sequence ID" value="KAK7407146.1"/>
    <property type="molecule type" value="Genomic_DNA"/>
</dbReference>
<organism evidence="2 3">
    <name type="scientific">Psophocarpus tetragonolobus</name>
    <name type="common">Winged bean</name>
    <name type="synonym">Dolichos tetragonolobus</name>
    <dbReference type="NCBI Taxonomy" id="3891"/>
    <lineage>
        <taxon>Eukaryota</taxon>
        <taxon>Viridiplantae</taxon>
        <taxon>Streptophyta</taxon>
        <taxon>Embryophyta</taxon>
        <taxon>Tracheophyta</taxon>
        <taxon>Spermatophyta</taxon>
        <taxon>Magnoliopsida</taxon>
        <taxon>eudicotyledons</taxon>
        <taxon>Gunneridae</taxon>
        <taxon>Pentapetalae</taxon>
        <taxon>rosids</taxon>
        <taxon>fabids</taxon>
        <taxon>Fabales</taxon>
        <taxon>Fabaceae</taxon>
        <taxon>Papilionoideae</taxon>
        <taxon>50 kb inversion clade</taxon>
        <taxon>NPAAA clade</taxon>
        <taxon>indigoferoid/millettioid clade</taxon>
        <taxon>Phaseoleae</taxon>
        <taxon>Psophocarpus</taxon>
    </lineage>
</organism>